<dbReference type="InterPro" id="IPR001245">
    <property type="entry name" value="Ser-Thr/Tyr_kinase_cat_dom"/>
</dbReference>
<dbReference type="FunFam" id="3.80.10.10:FF:000299">
    <property type="entry name" value="Piriformospora indica-insensitive protein 2"/>
    <property type="match status" value="1"/>
</dbReference>
<evidence type="ECO:0000313" key="14">
    <source>
        <dbReference type="Proteomes" id="UP000813462"/>
    </source>
</evidence>
<proteinExistence type="predicted"/>
<dbReference type="GO" id="GO:0051606">
    <property type="term" value="P:detection of stimulus"/>
    <property type="evidence" value="ECO:0007669"/>
    <property type="project" value="UniProtKB-ARBA"/>
</dbReference>
<keyword evidence="7" id="KW-1133">Transmembrane helix</keyword>
<dbReference type="Gene3D" id="1.10.510.10">
    <property type="entry name" value="Transferase(Phosphotransferase) domain 1"/>
    <property type="match status" value="1"/>
</dbReference>
<dbReference type="InterPro" id="IPR001611">
    <property type="entry name" value="Leu-rich_rpt"/>
</dbReference>
<protein>
    <recommendedName>
        <fullName evidence="12">Serine-threonine/tyrosine-protein kinase catalytic domain-containing protein</fullName>
    </recommendedName>
</protein>
<dbReference type="Gene3D" id="3.80.10.10">
    <property type="entry name" value="Ribonuclease Inhibitor"/>
    <property type="match status" value="3"/>
</dbReference>
<dbReference type="SUPFAM" id="SSF56112">
    <property type="entry name" value="Protein kinase-like (PK-like)"/>
    <property type="match status" value="1"/>
</dbReference>
<organism evidence="13 14">
    <name type="scientific">Ziziphus jujuba var. spinosa</name>
    <dbReference type="NCBI Taxonomy" id="714518"/>
    <lineage>
        <taxon>Eukaryota</taxon>
        <taxon>Viridiplantae</taxon>
        <taxon>Streptophyta</taxon>
        <taxon>Embryophyta</taxon>
        <taxon>Tracheophyta</taxon>
        <taxon>Spermatophyta</taxon>
        <taxon>Magnoliopsida</taxon>
        <taxon>eudicotyledons</taxon>
        <taxon>Gunneridae</taxon>
        <taxon>Pentapetalae</taxon>
        <taxon>rosids</taxon>
        <taxon>fabids</taxon>
        <taxon>Rosales</taxon>
        <taxon>Rhamnaceae</taxon>
        <taxon>Paliureae</taxon>
        <taxon>Ziziphus</taxon>
    </lineage>
</organism>
<feature type="region of interest" description="Disordered" evidence="11">
    <location>
        <begin position="766"/>
        <end position="792"/>
    </location>
</feature>
<comment type="subcellular location">
    <subcellularLocation>
        <location evidence="1">Cell membrane</location>
        <topology evidence="1">Single-pass type I membrane protein</topology>
    </subcellularLocation>
</comment>
<evidence type="ECO:0000256" key="7">
    <source>
        <dbReference type="ARBA" id="ARBA00022989"/>
    </source>
</evidence>
<dbReference type="PANTHER" id="PTHR27000">
    <property type="entry name" value="LEUCINE-RICH REPEAT RECEPTOR-LIKE PROTEIN KINASE FAMILY PROTEIN-RELATED"/>
    <property type="match status" value="1"/>
</dbReference>
<keyword evidence="2" id="KW-1003">Cell membrane</keyword>
<evidence type="ECO:0000256" key="10">
    <source>
        <dbReference type="ARBA" id="ARBA00023180"/>
    </source>
</evidence>
<keyword evidence="10" id="KW-0325">Glycoprotein</keyword>
<keyword evidence="9" id="KW-0675">Receptor</keyword>
<dbReference type="SMART" id="SM00365">
    <property type="entry name" value="LRR_SD22"/>
    <property type="match status" value="4"/>
</dbReference>
<comment type="caution">
    <text evidence="13">The sequence shown here is derived from an EMBL/GenBank/DDBJ whole genome shotgun (WGS) entry which is preliminary data.</text>
</comment>
<accession>A0A978VGM6</accession>
<reference evidence="13" key="1">
    <citation type="journal article" date="2021" name="Front. Plant Sci.">
        <title>Chromosome-Scale Genome Assembly for Chinese Sour Jujube and Insights Into Its Genome Evolution and Domestication Signature.</title>
        <authorList>
            <person name="Shen L.-Y."/>
            <person name="Luo H."/>
            <person name="Wang X.-L."/>
            <person name="Wang X.-M."/>
            <person name="Qiu X.-J."/>
            <person name="Liu H."/>
            <person name="Zhou S.-S."/>
            <person name="Jia K.-H."/>
            <person name="Nie S."/>
            <person name="Bao Y.-T."/>
            <person name="Zhang R.-G."/>
            <person name="Yun Q.-Z."/>
            <person name="Chai Y.-H."/>
            <person name="Lu J.-Y."/>
            <person name="Li Y."/>
            <person name="Zhao S.-W."/>
            <person name="Mao J.-F."/>
            <person name="Jia S.-G."/>
            <person name="Mao Y.-M."/>
        </authorList>
    </citation>
    <scope>NUCLEOTIDE SEQUENCE</scope>
    <source>
        <strain evidence="13">AT0</strain>
        <tissue evidence="13">Leaf</tissue>
    </source>
</reference>
<dbReference type="Proteomes" id="UP000813462">
    <property type="component" value="Unassembled WGS sequence"/>
</dbReference>
<gene>
    <name evidence="13" type="ORF">FEM48_Zijuj05G0192200</name>
</gene>
<dbReference type="Pfam" id="PF00560">
    <property type="entry name" value="LRR_1"/>
    <property type="match status" value="4"/>
</dbReference>
<dbReference type="EMBL" id="JAEACU010000005">
    <property type="protein sequence ID" value="KAH7529515.1"/>
    <property type="molecule type" value="Genomic_DNA"/>
</dbReference>
<evidence type="ECO:0000259" key="12">
    <source>
        <dbReference type="Pfam" id="PF07714"/>
    </source>
</evidence>
<keyword evidence="3" id="KW-0433">Leucine-rich repeat</keyword>
<dbReference type="GO" id="GO:0004672">
    <property type="term" value="F:protein kinase activity"/>
    <property type="evidence" value="ECO:0007669"/>
    <property type="project" value="InterPro"/>
</dbReference>
<dbReference type="GO" id="GO:0005886">
    <property type="term" value="C:plasma membrane"/>
    <property type="evidence" value="ECO:0007669"/>
    <property type="project" value="UniProtKB-SubCell"/>
</dbReference>
<feature type="compositionally biased region" description="Polar residues" evidence="11">
    <location>
        <begin position="766"/>
        <end position="777"/>
    </location>
</feature>
<dbReference type="FunFam" id="3.80.10.10:FF:000470">
    <property type="entry name" value="LRR receptor-like serine/threonine-protein kinase RPK2"/>
    <property type="match status" value="1"/>
</dbReference>
<sequence length="792" mass="87515">MSNSVAFIPPIKEKTSTAIDSTSNVDKNDISDSALTYSSVDDKNKSQGKLKGKFGRMYCQICKPCHNGDVCYLRYGNPINPMSRPSGVSPYPVGNLVQYSGSVGHLLPYSANGWFSPHIPFRNSPFGYSVPNFGSFSSTSALQPPSIVGPTQAYFSALPAITPFFPASTEPEDNNVLVEFDSNWCFVKYKQLGTIILRGFLEDIPKEIGSIPDNICDNLPALEGLSLARNQLTGPIPSRWLQCKELQILYFFSNHFTGSIPVSIGNLTKLKLLDLAENKLKDFPKEIGNLKELEELWVETNALRGPFPLCIFNMSALRSLDFSENKLSGSLPDNICHNLPNIQELLLFYNQFDGPIPSRWFQCKHLRTLSLAHNNFTVEVPTSIGNLTNLKKLDLGFNNLTGMIPKEISHLSNLEVLSLQVNNLNGQIPFEIFNISTIKEIGLTENQLFGHFPSTRSFPLQNLAELVIGLNSFSGSILSLSPMLLSSNDSMWDTIHFLALLQRRSLSLNSNELNSTIPTSLWGLLYILELDLSSNSLVGYLPLGIGSLKVLVVLDLSNNKLSGNIPDSIGGLQSLANLSMARNRFEGPIPASLGNLISLELLDLSRNNLSGTIPKSLEALLRLDYFNNNAFCGEPRLEVPPCKTRAKKSNSKCLEVYCCGTEPMIQTMILATIGYMAPEYGQEGIVSTKGDVYSYGIVLMETFTRKKPTDKMFDGDLSLMRWVKELLPYDVTQVVDTNLLRENFSAVKDCALCKIKMKFLKAIESTANTDQPSTSRPAPSIVPIDDNSDDSD</sequence>
<evidence type="ECO:0000256" key="2">
    <source>
        <dbReference type="ARBA" id="ARBA00022475"/>
    </source>
</evidence>
<evidence type="ECO:0000256" key="9">
    <source>
        <dbReference type="ARBA" id="ARBA00023170"/>
    </source>
</evidence>
<evidence type="ECO:0000256" key="5">
    <source>
        <dbReference type="ARBA" id="ARBA00022729"/>
    </source>
</evidence>
<keyword evidence="8" id="KW-0472">Membrane</keyword>
<keyword evidence="5" id="KW-0732">Signal</keyword>
<evidence type="ECO:0000256" key="3">
    <source>
        <dbReference type="ARBA" id="ARBA00022614"/>
    </source>
</evidence>
<dbReference type="Pfam" id="PF07714">
    <property type="entry name" value="PK_Tyr_Ser-Thr"/>
    <property type="match status" value="1"/>
</dbReference>
<dbReference type="InterPro" id="IPR003591">
    <property type="entry name" value="Leu-rich_rpt_typical-subtyp"/>
</dbReference>
<name>A0A978VGM6_ZIZJJ</name>
<dbReference type="InterPro" id="IPR011009">
    <property type="entry name" value="Kinase-like_dom_sf"/>
</dbReference>
<keyword evidence="4" id="KW-0812">Transmembrane</keyword>
<feature type="domain" description="Serine-threonine/tyrosine-protein kinase catalytic" evidence="12">
    <location>
        <begin position="672"/>
        <end position="712"/>
    </location>
</feature>
<evidence type="ECO:0000256" key="8">
    <source>
        <dbReference type="ARBA" id="ARBA00023136"/>
    </source>
</evidence>
<dbReference type="PANTHER" id="PTHR27000:SF771">
    <property type="entry name" value="LRR RECEPTOR-LIKE SERINE_THREONINE-PROTEIN KINASE FLS2"/>
    <property type="match status" value="1"/>
</dbReference>
<dbReference type="PRINTS" id="PR00019">
    <property type="entry name" value="LEURICHRPT"/>
</dbReference>
<evidence type="ECO:0000256" key="6">
    <source>
        <dbReference type="ARBA" id="ARBA00022737"/>
    </source>
</evidence>
<dbReference type="AlphaFoldDB" id="A0A978VGM6"/>
<dbReference type="FunFam" id="3.80.10.10:FF:000383">
    <property type="entry name" value="Leucine-rich repeat receptor protein kinase EMS1"/>
    <property type="match status" value="1"/>
</dbReference>
<evidence type="ECO:0000256" key="1">
    <source>
        <dbReference type="ARBA" id="ARBA00004251"/>
    </source>
</evidence>
<keyword evidence="6" id="KW-0677">Repeat</keyword>
<dbReference type="SMART" id="SM00369">
    <property type="entry name" value="LRR_TYP"/>
    <property type="match status" value="9"/>
</dbReference>
<dbReference type="InterPro" id="IPR032675">
    <property type="entry name" value="LRR_dom_sf"/>
</dbReference>
<evidence type="ECO:0000256" key="11">
    <source>
        <dbReference type="SAM" id="MobiDB-lite"/>
    </source>
</evidence>
<dbReference type="SUPFAM" id="SSF52047">
    <property type="entry name" value="RNI-like"/>
    <property type="match status" value="1"/>
</dbReference>
<dbReference type="Pfam" id="PF13855">
    <property type="entry name" value="LRR_8"/>
    <property type="match status" value="1"/>
</dbReference>
<evidence type="ECO:0000256" key="4">
    <source>
        <dbReference type="ARBA" id="ARBA00022692"/>
    </source>
</evidence>
<evidence type="ECO:0000313" key="13">
    <source>
        <dbReference type="EMBL" id="KAH7529515.1"/>
    </source>
</evidence>